<proteinExistence type="predicted"/>
<protein>
    <recommendedName>
        <fullName evidence="1">DSBA-like thioredoxin domain-containing protein</fullName>
    </recommendedName>
</protein>
<name>V9CZN0_9EURO</name>
<dbReference type="GeneID" id="19987800"/>
<accession>V9CZN0</accession>
<dbReference type="PANTHER" id="PTHR13887:SF52">
    <property type="entry name" value="DSBA-LIKE THIOREDOXIN DOMAIN-CONTAINING PROTEIN"/>
    <property type="match status" value="1"/>
</dbReference>
<dbReference type="VEuPathDB" id="FungiDB:G647_09307"/>
<evidence type="ECO:0000313" key="2">
    <source>
        <dbReference type="EMBL" id="ETI19473.1"/>
    </source>
</evidence>
<dbReference type="Gene3D" id="3.40.30.10">
    <property type="entry name" value="Glutaredoxin"/>
    <property type="match status" value="1"/>
</dbReference>
<sequence length="287" mass="32106">MDERPVSLKPAITEDNSVASSDWAQGDSADLSLPSFLSSARFENSAAVVFWFTDCCSLAAGSLQKASRPDHDVRSTNILHLGYNLSLALRRFRESDEAKDVTFTVKYFPYQLYPEATKEGESKYDWYKKSRYGDSEEKMKMYIALMSAYGASAGINFKFGGTVASTMDAHRVIQHFQEEKGPEVADKIINSLYSQYFENEKHPSADETLLKATADAGIPESEARPFIEDKTDGLLDVKNMVRQQAGNGVDAVPTIMFEGKRRDITLVGAKEVEEYEKTLKQIVKESK</sequence>
<reference evidence="2 3" key="1">
    <citation type="submission" date="2013-03" db="EMBL/GenBank/DDBJ databases">
        <title>The Genome Sequence of Cladophialophora carrionii CBS 160.54.</title>
        <authorList>
            <consortium name="The Broad Institute Genomics Platform"/>
            <person name="Cuomo C."/>
            <person name="de Hoog S."/>
            <person name="Gorbushina A."/>
            <person name="Walker B."/>
            <person name="Young S.K."/>
            <person name="Zeng Q."/>
            <person name="Gargeya S."/>
            <person name="Fitzgerald M."/>
            <person name="Haas B."/>
            <person name="Abouelleil A."/>
            <person name="Allen A.W."/>
            <person name="Alvarado L."/>
            <person name="Arachchi H.M."/>
            <person name="Berlin A.M."/>
            <person name="Chapman S.B."/>
            <person name="Gainer-Dewar J."/>
            <person name="Goldberg J."/>
            <person name="Griggs A."/>
            <person name="Gujja S."/>
            <person name="Hansen M."/>
            <person name="Howarth C."/>
            <person name="Imamovic A."/>
            <person name="Ireland A."/>
            <person name="Larimer J."/>
            <person name="McCowan C."/>
            <person name="Murphy C."/>
            <person name="Pearson M."/>
            <person name="Poon T.W."/>
            <person name="Priest M."/>
            <person name="Roberts A."/>
            <person name="Saif S."/>
            <person name="Shea T."/>
            <person name="Sisk P."/>
            <person name="Sykes S."/>
            <person name="Wortman J."/>
            <person name="Nusbaum C."/>
            <person name="Birren B."/>
        </authorList>
    </citation>
    <scope>NUCLEOTIDE SEQUENCE [LARGE SCALE GENOMIC DNA]</scope>
    <source>
        <strain evidence="2 3">CBS 160.54</strain>
    </source>
</reference>
<dbReference type="SUPFAM" id="SSF52833">
    <property type="entry name" value="Thioredoxin-like"/>
    <property type="match status" value="1"/>
</dbReference>
<dbReference type="Pfam" id="PF01323">
    <property type="entry name" value="DSBA"/>
    <property type="match status" value="1"/>
</dbReference>
<feature type="domain" description="DSBA-like thioredoxin" evidence="1">
    <location>
        <begin position="88"/>
        <end position="279"/>
    </location>
</feature>
<dbReference type="PANTHER" id="PTHR13887">
    <property type="entry name" value="GLUTATHIONE S-TRANSFERASE KAPPA"/>
    <property type="match status" value="1"/>
</dbReference>
<dbReference type="GO" id="GO:0016491">
    <property type="term" value="F:oxidoreductase activity"/>
    <property type="evidence" value="ECO:0007669"/>
    <property type="project" value="InterPro"/>
</dbReference>
<dbReference type="HOGENOM" id="CLU_969780_0_0_1"/>
<dbReference type="OrthoDB" id="1930760at2759"/>
<dbReference type="InterPro" id="IPR001853">
    <property type="entry name" value="DSBA-like_thioredoxin_dom"/>
</dbReference>
<gene>
    <name evidence="2" type="ORF">G647_09307</name>
</gene>
<evidence type="ECO:0000259" key="1">
    <source>
        <dbReference type="Pfam" id="PF01323"/>
    </source>
</evidence>
<dbReference type="RefSeq" id="XP_008731832.1">
    <property type="nucleotide sequence ID" value="XM_008733610.1"/>
</dbReference>
<dbReference type="AlphaFoldDB" id="V9CZN0"/>
<dbReference type="EMBL" id="KB822710">
    <property type="protein sequence ID" value="ETI19473.1"/>
    <property type="molecule type" value="Genomic_DNA"/>
</dbReference>
<evidence type="ECO:0000313" key="3">
    <source>
        <dbReference type="Proteomes" id="UP000030678"/>
    </source>
</evidence>
<dbReference type="Proteomes" id="UP000030678">
    <property type="component" value="Unassembled WGS sequence"/>
</dbReference>
<organism evidence="2 3">
    <name type="scientific">Cladophialophora carrionii CBS 160.54</name>
    <dbReference type="NCBI Taxonomy" id="1279043"/>
    <lineage>
        <taxon>Eukaryota</taxon>
        <taxon>Fungi</taxon>
        <taxon>Dikarya</taxon>
        <taxon>Ascomycota</taxon>
        <taxon>Pezizomycotina</taxon>
        <taxon>Eurotiomycetes</taxon>
        <taxon>Chaetothyriomycetidae</taxon>
        <taxon>Chaetothyriales</taxon>
        <taxon>Herpotrichiellaceae</taxon>
        <taxon>Cladophialophora</taxon>
    </lineage>
</organism>
<dbReference type="InterPro" id="IPR036249">
    <property type="entry name" value="Thioredoxin-like_sf"/>
</dbReference>